<reference evidence="14 15" key="1">
    <citation type="journal article" date="2015" name="Genome Announc.">
        <title>Genomes of Geoalkalibacter ferrihydriticus Z-0531T and Geoalkalibacter subterraneus Red1T, Two Haloalkaliphilic Metal-Reducing Deltaproteobacteria.</title>
        <authorList>
            <person name="Badalamenti J.P."/>
            <person name="Krajmalnik-Brown R."/>
            <person name="Torres C.I."/>
            <person name="Bond D.R."/>
        </authorList>
    </citation>
    <scope>NUCLEOTIDE SEQUENCE [LARGE SCALE GENOMIC DNA]</scope>
    <source>
        <strain evidence="14 15">Red1</strain>
    </source>
</reference>
<dbReference type="EMBL" id="CP010311">
    <property type="protein sequence ID" value="AJF07998.1"/>
    <property type="molecule type" value="Genomic_DNA"/>
</dbReference>
<dbReference type="EC" id="2.7.13.3" evidence="3"/>
<organism evidence="14 15">
    <name type="scientific">Geoalkalibacter subterraneus</name>
    <dbReference type="NCBI Taxonomy" id="483547"/>
    <lineage>
        <taxon>Bacteria</taxon>
        <taxon>Pseudomonadati</taxon>
        <taxon>Thermodesulfobacteriota</taxon>
        <taxon>Desulfuromonadia</taxon>
        <taxon>Desulfuromonadales</taxon>
        <taxon>Geoalkalibacteraceae</taxon>
        <taxon>Geoalkalibacter</taxon>
    </lineage>
</organism>
<dbReference type="InterPro" id="IPR005467">
    <property type="entry name" value="His_kinase_dom"/>
</dbReference>
<feature type="domain" description="HAMP" evidence="13">
    <location>
        <begin position="340"/>
        <end position="391"/>
    </location>
</feature>
<evidence type="ECO:0000256" key="8">
    <source>
        <dbReference type="ARBA" id="ARBA00022777"/>
    </source>
</evidence>
<dbReference type="InterPro" id="IPR029151">
    <property type="entry name" value="Sensor-like_sf"/>
</dbReference>
<dbReference type="Gene3D" id="3.30.450.20">
    <property type="entry name" value="PAS domain"/>
    <property type="match status" value="1"/>
</dbReference>
<evidence type="ECO:0000256" key="1">
    <source>
        <dbReference type="ARBA" id="ARBA00000085"/>
    </source>
</evidence>
<evidence type="ECO:0000256" key="6">
    <source>
        <dbReference type="ARBA" id="ARBA00022679"/>
    </source>
</evidence>
<dbReference type="Proteomes" id="UP000035036">
    <property type="component" value="Chromosome"/>
</dbReference>
<evidence type="ECO:0000256" key="5">
    <source>
        <dbReference type="ARBA" id="ARBA00022553"/>
    </source>
</evidence>
<dbReference type="InterPro" id="IPR036097">
    <property type="entry name" value="HisK_dim/P_sf"/>
</dbReference>
<evidence type="ECO:0000256" key="11">
    <source>
        <dbReference type="SAM" id="Phobius"/>
    </source>
</evidence>
<dbReference type="GO" id="GO:0000155">
    <property type="term" value="F:phosphorelay sensor kinase activity"/>
    <property type="evidence" value="ECO:0007669"/>
    <property type="project" value="InterPro"/>
</dbReference>
<comment type="catalytic activity">
    <reaction evidence="1">
        <text>ATP + protein L-histidine = ADP + protein N-phospho-L-histidine.</text>
        <dbReference type="EC" id="2.7.13.3"/>
    </reaction>
</comment>
<dbReference type="PRINTS" id="PR00344">
    <property type="entry name" value="BCTRLSENSOR"/>
</dbReference>
<feature type="transmembrane region" description="Helical" evidence="11">
    <location>
        <begin position="320"/>
        <end position="339"/>
    </location>
</feature>
<proteinExistence type="predicted"/>
<dbReference type="Pfam" id="PF00512">
    <property type="entry name" value="HisKA"/>
    <property type="match status" value="1"/>
</dbReference>
<sequence>MIGLAIPSLLIFTVLTLTATANILRANSTRQIEELAEHSVQSLQQLVRRSKTTLMTIAATQNVRDYLSWRSGGEVTAWPQVLSRLEESFLDFQQLDPSIQAIRLLDEEGNVLVKVREGVVIPRRETPPSEQSLPLVESLKNRDFFQGTMVLQQGEIWTSNMERGKVEGEEYWCPAMVRFSTPLFLEDGRRAGALIINVWGETAGRLINQLISPEEGAAFLVERNLNQPSRNGIYLFHQDRTCEFGNQTGSEITAFQQFPDELTSAWMSQPQGVSFHPDTGDILAHRFYSPYNDSRHGWVLVINASRDFFLAPLANLKQHILVSTFAVLLFTVLAAGFFARTLTRPLQAVIDGTHRLSKDLGYRIRIGSRDEVGFLADEINRMADTLQSNLEEQARVEQQICHTEKLASVGEMAAGLAHELNTPLGNIQALASLAGKELDGGKLDTAALRQDLADITDQTGKCSRILSGLLSFARKQHPNLALQDINTLIEEALRLVRIRQEKEDIRIDFSPDPALPYVRVDGHQIQQVFVNLLLNAFDAMPDGGTVHITCTDEEQRIAVRIRDEGDGIPAENLRKIFDPFFTTKEAGKGTGLGLSVSYGIVQSQGGTIEVESPPGQGATFTLRLPKGVY</sequence>
<dbReference type="InterPro" id="IPR003660">
    <property type="entry name" value="HAMP_dom"/>
</dbReference>
<dbReference type="OrthoDB" id="9781147at2"/>
<evidence type="ECO:0000313" key="14">
    <source>
        <dbReference type="EMBL" id="AJF07998.1"/>
    </source>
</evidence>
<feature type="domain" description="Histidine kinase" evidence="12">
    <location>
        <begin position="415"/>
        <end position="628"/>
    </location>
</feature>
<dbReference type="SMART" id="SM00304">
    <property type="entry name" value="HAMP"/>
    <property type="match status" value="1"/>
</dbReference>
<keyword evidence="15" id="KW-1185">Reference proteome</keyword>
<dbReference type="InterPro" id="IPR033479">
    <property type="entry name" value="dCache_1"/>
</dbReference>
<keyword evidence="6" id="KW-0808">Transferase</keyword>
<evidence type="ECO:0000313" key="15">
    <source>
        <dbReference type="Proteomes" id="UP000035036"/>
    </source>
</evidence>
<comment type="subcellular location">
    <subcellularLocation>
        <location evidence="2">Cell membrane</location>
        <topology evidence="2">Multi-pass membrane protein</topology>
    </subcellularLocation>
</comment>
<dbReference type="SUPFAM" id="SSF47384">
    <property type="entry name" value="Homodimeric domain of signal transducing histidine kinase"/>
    <property type="match status" value="1"/>
</dbReference>
<dbReference type="PROSITE" id="PS50109">
    <property type="entry name" value="HIS_KIN"/>
    <property type="match status" value="1"/>
</dbReference>
<dbReference type="SMART" id="SM00388">
    <property type="entry name" value="HisKA"/>
    <property type="match status" value="1"/>
</dbReference>
<dbReference type="Gene3D" id="3.30.565.10">
    <property type="entry name" value="Histidine kinase-like ATPase, C-terminal domain"/>
    <property type="match status" value="1"/>
</dbReference>
<evidence type="ECO:0000259" key="13">
    <source>
        <dbReference type="PROSITE" id="PS50885"/>
    </source>
</evidence>
<dbReference type="Pfam" id="PF02518">
    <property type="entry name" value="HATPase_c"/>
    <property type="match status" value="1"/>
</dbReference>
<keyword evidence="9 11" id="KW-1133">Transmembrane helix</keyword>
<dbReference type="AlphaFoldDB" id="A0A0B5FKT2"/>
<dbReference type="SMART" id="SM00387">
    <property type="entry name" value="HATPase_c"/>
    <property type="match status" value="1"/>
</dbReference>
<dbReference type="InterPro" id="IPR003661">
    <property type="entry name" value="HisK_dim/P_dom"/>
</dbReference>
<dbReference type="PROSITE" id="PS50885">
    <property type="entry name" value="HAMP"/>
    <property type="match status" value="1"/>
</dbReference>
<accession>A0A0B5FKT2</accession>
<dbReference type="SUPFAM" id="SSF158472">
    <property type="entry name" value="HAMP domain-like"/>
    <property type="match status" value="1"/>
</dbReference>
<dbReference type="Pfam" id="PF02743">
    <property type="entry name" value="dCache_1"/>
    <property type="match status" value="1"/>
</dbReference>
<dbReference type="PANTHER" id="PTHR43065">
    <property type="entry name" value="SENSOR HISTIDINE KINASE"/>
    <property type="match status" value="1"/>
</dbReference>
<gene>
    <name evidence="14" type="ORF">GSUB_09715</name>
</gene>
<keyword evidence="4" id="KW-1003">Cell membrane</keyword>
<evidence type="ECO:0000259" key="12">
    <source>
        <dbReference type="PROSITE" id="PS50109"/>
    </source>
</evidence>
<keyword evidence="5" id="KW-0597">Phosphoprotein</keyword>
<dbReference type="Gene3D" id="1.10.287.130">
    <property type="match status" value="1"/>
</dbReference>
<dbReference type="SUPFAM" id="SSF55874">
    <property type="entry name" value="ATPase domain of HSP90 chaperone/DNA topoisomerase II/histidine kinase"/>
    <property type="match status" value="1"/>
</dbReference>
<evidence type="ECO:0000256" key="9">
    <source>
        <dbReference type="ARBA" id="ARBA00022989"/>
    </source>
</evidence>
<evidence type="ECO:0000256" key="4">
    <source>
        <dbReference type="ARBA" id="ARBA00022475"/>
    </source>
</evidence>
<dbReference type="SUPFAM" id="SSF103190">
    <property type="entry name" value="Sensory domain-like"/>
    <property type="match status" value="1"/>
</dbReference>
<dbReference type="HOGENOM" id="CLU_023166_1_0_7"/>
<evidence type="ECO:0000256" key="7">
    <source>
        <dbReference type="ARBA" id="ARBA00022692"/>
    </source>
</evidence>
<dbReference type="InterPro" id="IPR004358">
    <property type="entry name" value="Sig_transdc_His_kin-like_C"/>
</dbReference>
<dbReference type="Pfam" id="PF00672">
    <property type="entry name" value="HAMP"/>
    <property type="match status" value="1"/>
</dbReference>
<keyword evidence="7 11" id="KW-0812">Transmembrane</keyword>
<dbReference type="CDD" id="cd06225">
    <property type="entry name" value="HAMP"/>
    <property type="match status" value="1"/>
</dbReference>
<keyword evidence="10 11" id="KW-0472">Membrane</keyword>
<evidence type="ECO:0000256" key="10">
    <source>
        <dbReference type="ARBA" id="ARBA00023136"/>
    </source>
</evidence>
<dbReference type="GO" id="GO:0005886">
    <property type="term" value="C:plasma membrane"/>
    <property type="evidence" value="ECO:0007669"/>
    <property type="project" value="UniProtKB-SubCell"/>
</dbReference>
<dbReference type="Gene3D" id="6.10.340.10">
    <property type="match status" value="1"/>
</dbReference>
<dbReference type="CDD" id="cd00082">
    <property type="entry name" value="HisKA"/>
    <property type="match status" value="1"/>
</dbReference>
<dbReference type="InterPro" id="IPR036890">
    <property type="entry name" value="HATPase_C_sf"/>
</dbReference>
<evidence type="ECO:0000256" key="3">
    <source>
        <dbReference type="ARBA" id="ARBA00012438"/>
    </source>
</evidence>
<dbReference type="InterPro" id="IPR003594">
    <property type="entry name" value="HATPase_dom"/>
</dbReference>
<protein>
    <recommendedName>
        <fullName evidence="3">histidine kinase</fullName>
        <ecNumber evidence="3">2.7.13.3</ecNumber>
    </recommendedName>
</protein>
<name>A0A0B5FKT2_9BACT</name>
<dbReference type="PANTHER" id="PTHR43065:SF42">
    <property type="entry name" value="TWO-COMPONENT SENSOR PPRA"/>
    <property type="match status" value="1"/>
</dbReference>
<dbReference type="KEGG" id="gsb:GSUB_09715"/>
<keyword evidence="8" id="KW-0418">Kinase</keyword>
<dbReference type="STRING" id="483547.GSUB_09715"/>
<evidence type="ECO:0000256" key="2">
    <source>
        <dbReference type="ARBA" id="ARBA00004651"/>
    </source>
</evidence>